<evidence type="ECO:0000313" key="1">
    <source>
        <dbReference type="EMBL" id="MFD0794011.1"/>
    </source>
</evidence>
<proteinExistence type="predicted"/>
<reference evidence="2" key="1">
    <citation type="journal article" date="2019" name="Int. J. Syst. Evol. Microbiol.">
        <title>The Global Catalogue of Microorganisms (GCM) 10K type strain sequencing project: providing services to taxonomists for standard genome sequencing and annotation.</title>
        <authorList>
            <consortium name="The Broad Institute Genomics Platform"/>
            <consortium name="The Broad Institute Genome Sequencing Center for Infectious Disease"/>
            <person name="Wu L."/>
            <person name="Ma J."/>
        </authorList>
    </citation>
    <scope>NUCLEOTIDE SEQUENCE [LARGE SCALE GENOMIC DNA]</scope>
    <source>
        <strain evidence="2">CCUG 61484</strain>
    </source>
</reference>
<evidence type="ECO:0000313" key="2">
    <source>
        <dbReference type="Proteomes" id="UP001597010"/>
    </source>
</evidence>
<protein>
    <submittedName>
        <fullName evidence="1">Uncharacterized protein</fullName>
    </submittedName>
</protein>
<dbReference type="EMBL" id="JBHTHZ010000005">
    <property type="protein sequence ID" value="MFD0794011.1"/>
    <property type="molecule type" value="Genomic_DNA"/>
</dbReference>
<name>A0ABW3ATZ5_9SPHI</name>
<dbReference type="Proteomes" id="UP001597010">
    <property type="component" value="Unassembled WGS sequence"/>
</dbReference>
<sequence length="41" mass="4817">MPNPEKQLQYWQERARRAEEALRADQRSSAGLKAYINAITR</sequence>
<dbReference type="RefSeq" id="WP_377114674.1">
    <property type="nucleotide sequence ID" value="NZ_JBHTHZ010000005.1"/>
</dbReference>
<gene>
    <name evidence="1" type="ORF">ACFQZX_10300</name>
</gene>
<organism evidence="1 2">
    <name type="scientific">Mucilaginibacter litoreus</name>
    <dbReference type="NCBI Taxonomy" id="1048221"/>
    <lineage>
        <taxon>Bacteria</taxon>
        <taxon>Pseudomonadati</taxon>
        <taxon>Bacteroidota</taxon>
        <taxon>Sphingobacteriia</taxon>
        <taxon>Sphingobacteriales</taxon>
        <taxon>Sphingobacteriaceae</taxon>
        <taxon>Mucilaginibacter</taxon>
    </lineage>
</organism>
<comment type="caution">
    <text evidence="1">The sequence shown here is derived from an EMBL/GenBank/DDBJ whole genome shotgun (WGS) entry which is preliminary data.</text>
</comment>
<keyword evidence="2" id="KW-1185">Reference proteome</keyword>
<accession>A0ABW3ATZ5</accession>